<dbReference type="EMBL" id="JAWXYG010000003">
    <property type="protein sequence ID" value="KAK4277845.1"/>
    <property type="molecule type" value="Genomic_DNA"/>
</dbReference>
<sequence length="66" mass="7617">MTADFSPSSLTAYLCFFNHGIPHVLYMKDLRGAFGPEERSYLEPQLQRYKRVVGPELCERMVYSLG</sequence>
<evidence type="ECO:0000313" key="2">
    <source>
        <dbReference type="Proteomes" id="UP001293593"/>
    </source>
</evidence>
<reference evidence="1" key="1">
    <citation type="submission" date="2023-10" db="EMBL/GenBank/DDBJ databases">
        <title>Chromosome-level genome of the transformable northern wattle, Acacia crassicarpa.</title>
        <authorList>
            <person name="Massaro I."/>
            <person name="Sinha N.R."/>
            <person name="Poethig S."/>
            <person name="Leichty A.R."/>
        </authorList>
    </citation>
    <scope>NUCLEOTIDE SEQUENCE</scope>
    <source>
        <strain evidence="1">Acra3RX</strain>
        <tissue evidence="1">Leaf</tissue>
    </source>
</reference>
<gene>
    <name evidence="1" type="ORF">QN277_015778</name>
</gene>
<organism evidence="1 2">
    <name type="scientific">Acacia crassicarpa</name>
    <name type="common">northern wattle</name>
    <dbReference type="NCBI Taxonomy" id="499986"/>
    <lineage>
        <taxon>Eukaryota</taxon>
        <taxon>Viridiplantae</taxon>
        <taxon>Streptophyta</taxon>
        <taxon>Embryophyta</taxon>
        <taxon>Tracheophyta</taxon>
        <taxon>Spermatophyta</taxon>
        <taxon>Magnoliopsida</taxon>
        <taxon>eudicotyledons</taxon>
        <taxon>Gunneridae</taxon>
        <taxon>Pentapetalae</taxon>
        <taxon>rosids</taxon>
        <taxon>fabids</taxon>
        <taxon>Fabales</taxon>
        <taxon>Fabaceae</taxon>
        <taxon>Caesalpinioideae</taxon>
        <taxon>mimosoid clade</taxon>
        <taxon>Acacieae</taxon>
        <taxon>Acacia</taxon>
    </lineage>
</organism>
<dbReference type="AlphaFoldDB" id="A0AAE1JW11"/>
<name>A0AAE1JW11_9FABA</name>
<evidence type="ECO:0000313" key="1">
    <source>
        <dbReference type="EMBL" id="KAK4277845.1"/>
    </source>
</evidence>
<protein>
    <submittedName>
        <fullName evidence="1">Uncharacterized protein</fullName>
    </submittedName>
</protein>
<proteinExistence type="predicted"/>
<comment type="caution">
    <text evidence="1">The sequence shown here is derived from an EMBL/GenBank/DDBJ whole genome shotgun (WGS) entry which is preliminary data.</text>
</comment>
<accession>A0AAE1JW11</accession>
<keyword evidence="2" id="KW-1185">Reference proteome</keyword>
<dbReference type="Proteomes" id="UP001293593">
    <property type="component" value="Unassembled WGS sequence"/>
</dbReference>